<dbReference type="GO" id="GO:0005524">
    <property type="term" value="F:ATP binding"/>
    <property type="evidence" value="ECO:0007669"/>
    <property type="project" value="UniProtKB-KW"/>
</dbReference>
<evidence type="ECO:0000256" key="1">
    <source>
        <dbReference type="ARBA" id="ARBA00000085"/>
    </source>
</evidence>
<keyword evidence="7" id="KW-0067">ATP-binding</keyword>
<comment type="catalytic activity">
    <reaction evidence="1">
        <text>ATP + protein L-histidine = ADP + protein N-phospho-L-histidine.</text>
        <dbReference type="EC" id="2.7.13.3"/>
    </reaction>
</comment>
<dbReference type="PANTHER" id="PTHR41523:SF8">
    <property type="entry name" value="ETHYLENE RESPONSE SENSOR PROTEIN"/>
    <property type="match status" value="1"/>
</dbReference>
<feature type="domain" description="Histidine kinase/HSP90-like ATPase" evidence="8">
    <location>
        <begin position="262"/>
        <end position="360"/>
    </location>
</feature>
<dbReference type="Proteomes" id="UP000249590">
    <property type="component" value="Unassembled WGS sequence"/>
</dbReference>
<dbReference type="InterPro" id="IPR000014">
    <property type="entry name" value="PAS"/>
</dbReference>
<dbReference type="InterPro" id="IPR003594">
    <property type="entry name" value="HATPase_dom"/>
</dbReference>
<dbReference type="SMART" id="SM00387">
    <property type="entry name" value="HATPase_c"/>
    <property type="match status" value="1"/>
</dbReference>
<keyword evidence="6" id="KW-0418">Kinase</keyword>
<dbReference type="RefSeq" id="WP_111341251.1">
    <property type="nucleotide sequence ID" value="NZ_QHHQ01000001.1"/>
</dbReference>
<dbReference type="InterPro" id="IPR036890">
    <property type="entry name" value="HATPase_C_sf"/>
</dbReference>
<dbReference type="PANTHER" id="PTHR41523">
    <property type="entry name" value="TWO-COMPONENT SYSTEM SENSOR PROTEIN"/>
    <property type="match status" value="1"/>
</dbReference>
<gene>
    <name evidence="9" type="ORF">DLJ53_00310</name>
</gene>
<organism evidence="9 10">
    <name type="scientific">Acuticoccus sediminis</name>
    <dbReference type="NCBI Taxonomy" id="2184697"/>
    <lineage>
        <taxon>Bacteria</taxon>
        <taxon>Pseudomonadati</taxon>
        <taxon>Pseudomonadota</taxon>
        <taxon>Alphaproteobacteria</taxon>
        <taxon>Hyphomicrobiales</taxon>
        <taxon>Amorphaceae</taxon>
        <taxon>Acuticoccus</taxon>
    </lineage>
</organism>
<evidence type="ECO:0000256" key="2">
    <source>
        <dbReference type="ARBA" id="ARBA00012438"/>
    </source>
</evidence>
<sequence>MTGVAHLPYAHEAPLFARPAPRRNGAAVADIASDILREIDLGVLVLSAEGDIAYANESARLTFGQAALDAPFAELWAEDAEDVRLTLAAAAAATEWRSFSLTPKDGKEGAAVTLRARPILVARPPVLPSRYLLVTSDAFASAAPALELSARSHPPPDSEGGEVDAQRELIHRVKNNLALLMSLVRTARRNVHDEGADEEISGFERRLMSIAAMHDVLDAHRETSSLRADDLVRRVCEGLDDALAPEGVSISCQLEAVEVPVAIGSPIALVTNELLTNALKHGFPDGRAGEVRVSLHTLPDGTRELTVRDNGVGKEGAKAETRGSHGSGGGIVRALVMQLGGTLEAVEQNVGTGWALRFKV</sequence>
<evidence type="ECO:0000259" key="8">
    <source>
        <dbReference type="SMART" id="SM00387"/>
    </source>
</evidence>
<evidence type="ECO:0000256" key="5">
    <source>
        <dbReference type="ARBA" id="ARBA00022741"/>
    </source>
</evidence>
<dbReference type="OrthoDB" id="9816309at2"/>
<dbReference type="CDD" id="cd00130">
    <property type="entry name" value="PAS"/>
    <property type="match status" value="1"/>
</dbReference>
<reference evidence="9 10" key="1">
    <citation type="submission" date="2018-05" db="EMBL/GenBank/DDBJ databases">
        <title>Acuticoccus sediminis sp. nov., isolated from deep-sea sediment of Indian Ocean.</title>
        <authorList>
            <person name="Liu X."/>
            <person name="Lai Q."/>
            <person name="Du Y."/>
            <person name="Sun F."/>
            <person name="Zhang X."/>
            <person name="Wang S."/>
            <person name="Shao Z."/>
        </authorList>
    </citation>
    <scope>NUCLEOTIDE SEQUENCE [LARGE SCALE GENOMIC DNA]</scope>
    <source>
        <strain evidence="9 10">PTG4-2</strain>
    </source>
</reference>
<dbReference type="AlphaFoldDB" id="A0A8B2NYR1"/>
<keyword evidence="3" id="KW-0597">Phosphoprotein</keyword>
<keyword evidence="4" id="KW-0808">Transferase</keyword>
<evidence type="ECO:0000256" key="4">
    <source>
        <dbReference type="ARBA" id="ARBA00022679"/>
    </source>
</evidence>
<evidence type="ECO:0000313" key="10">
    <source>
        <dbReference type="Proteomes" id="UP000249590"/>
    </source>
</evidence>
<protein>
    <recommendedName>
        <fullName evidence="2">histidine kinase</fullName>
        <ecNumber evidence="2">2.7.13.3</ecNumber>
    </recommendedName>
</protein>
<proteinExistence type="predicted"/>
<keyword evidence="5" id="KW-0547">Nucleotide-binding</keyword>
<comment type="caution">
    <text evidence="9">The sequence shown here is derived from an EMBL/GenBank/DDBJ whole genome shotgun (WGS) entry which is preliminary data.</text>
</comment>
<dbReference type="Gene3D" id="3.30.565.10">
    <property type="entry name" value="Histidine kinase-like ATPase, C-terminal domain"/>
    <property type="match status" value="1"/>
</dbReference>
<evidence type="ECO:0000256" key="7">
    <source>
        <dbReference type="ARBA" id="ARBA00022840"/>
    </source>
</evidence>
<evidence type="ECO:0000256" key="6">
    <source>
        <dbReference type="ARBA" id="ARBA00022777"/>
    </source>
</evidence>
<evidence type="ECO:0000313" key="9">
    <source>
        <dbReference type="EMBL" id="RAI03016.1"/>
    </source>
</evidence>
<dbReference type="Pfam" id="PF07568">
    <property type="entry name" value="HisKA_2"/>
    <property type="match status" value="1"/>
</dbReference>
<dbReference type="InterPro" id="IPR011495">
    <property type="entry name" value="Sig_transdc_His_kin_sub2_dim/P"/>
</dbReference>
<dbReference type="EMBL" id="QHHQ01000001">
    <property type="protein sequence ID" value="RAI03016.1"/>
    <property type="molecule type" value="Genomic_DNA"/>
</dbReference>
<evidence type="ECO:0000256" key="3">
    <source>
        <dbReference type="ARBA" id="ARBA00022553"/>
    </source>
</evidence>
<name>A0A8B2NYR1_9HYPH</name>
<dbReference type="EC" id="2.7.13.3" evidence="2"/>
<dbReference type="GO" id="GO:0004673">
    <property type="term" value="F:protein histidine kinase activity"/>
    <property type="evidence" value="ECO:0007669"/>
    <property type="project" value="UniProtKB-EC"/>
</dbReference>
<keyword evidence="10" id="KW-1185">Reference proteome</keyword>
<dbReference type="Pfam" id="PF02518">
    <property type="entry name" value="HATPase_c"/>
    <property type="match status" value="1"/>
</dbReference>
<dbReference type="SUPFAM" id="SSF55874">
    <property type="entry name" value="ATPase domain of HSP90 chaperone/DNA topoisomerase II/histidine kinase"/>
    <property type="match status" value="1"/>
</dbReference>
<accession>A0A8B2NYR1</accession>